<keyword evidence="3" id="KW-1185">Reference proteome</keyword>
<name>A0A512B797_9BACT</name>
<reference evidence="2 3" key="1">
    <citation type="submission" date="2019-07" db="EMBL/GenBank/DDBJ databases">
        <title>Whole genome shotgun sequence of Segetibacter aerophilus NBRC 106135.</title>
        <authorList>
            <person name="Hosoyama A."/>
            <person name="Uohara A."/>
            <person name="Ohji S."/>
            <person name="Ichikawa N."/>
        </authorList>
    </citation>
    <scope>NUCLEOTIDE SEQUENCE [LARGE SCALE GENOMIC DNA]</scope>
    <source>
        <strain evidence="2 3">NBRC 106135</strain>
    </source>
</reference>
<dbReference type="Proteomes" id="UP000321513">
    <property type="component" value="Unassembled WGS sequence"/>
</dbReference>
<dbReference type="AlphaFoldDB" id="A0A512B797"/>
<evidence type="ECO:0000256" key="1">
    <source>
        <dbReference type="SAM" id="Phobius"/>
    </source>
</evidence>
<gene>
    <name evidence="2" type="ORF">SAE01_03290</name>
</gene>
<evidence type="ECO:0000313" key="3">
    <source>
        <dbReference type="Proteomes" id="UP000321513"/>
    </source>
</evidence>
<protein>
    <recommendedName>
        <fullName evidence="4">CCDC81-like prokaryotic HU domain-containing protein</fullName>
    </recommendedName>
</protein>
<evidence type="ECO:0000313" key="2">
    <source>
        <dbReference type="EMBL" id="GEO07833.1"/>
    </source>
</evidence>
<organism evidence="2 3">
    <name type="scientific">Segetibacter aerophilus</name>
    <dbReference type="NCBI Taxonomy" id="670293"/>
    <lineage>
        <taxon>Bacteria</taxon>
        <taxon>Pseudomonadati</taxon>
        <taxon>Bacteroidota</taxon>
        <taxon>Chitinophagia</taxon>
        <taxon>Chitinophagales</taxon>
        <taxon>Chitinophagaceae</taxon>
        <taxon>Segetibacter</taxon>
    </lineage>
</organism>
<keyword evidence="1" id="KW-0472">Membrane</keyword>
<comment type="caution">
    <text evidence="2">The sequence shown here is derived from an EMBL/GenBank/DDBJ whole genome shotgun (WGS) entry which is preliminary data.</text>
</comment>
<sequence length="329" mass="36723">MPSFGKDQAFLSKIIKFANPKLILVKFDDQLAAFLYENKTLRLEGIGTFTLDSKVSVPSELEKEIYYPIEGLSFTYNPKCETDEDVITYLVRKLHKIQPLIRSDLESYLSNIRQFINLGKPYTIEGVGTLSKNNQGTFEFTPGNFLPVKEELNPKRENADHNYPVRSQSNAGRVVAVILIVIAALAALGGIGWGVSNLLSKRQVSNNNEQQQGSIDTIPQTGIDTSTPITTAISSSNTPTASGINNATSATDSANYKMIFEITTSKERAHRRTVQLHSYNHNSKYDTTHIGDVVRYRLFLPVRIRPSDSTRVKDSLSIFLGSRVMIEKQ</sequence>
<proteinExistence type="predicted"/>
<keyword evidence="1" id="KW-1133">Transmembrane helix</keyword>
<accession>A0A512B797</accession>
<feature type="transmembrane region" description="Helical" evidence="1">
    <location>
        <begin position="174"/>
        <end position="195"/>
    </location>
</feature>
<dbReference type="EMBL" id="BJYT01000001">
    <property type="protein sequence ID" value="GEO07833.1"/>
    <property type="molecule type" value="Genomic_DNA"/>
</dbReference>
<keyword evidence="1" id="KW-0812">Transmembrane</keyword>
<evidence type="ECO:0008006" key="4">
    <source>
        <dbReference type="Google" id="ProtNLM"/>
    </source>
</evidence>